<feature type="domain" description="HTH merR-type" evidence="5">
    <location>
        <begin position="29"/>
        <end position="49"/>
    </location>
</feature>
<evidence type="ECO:0000256" key="1">
    <source>
        <dbReference type="ARBA" id="ARBA00023015"/>
    </source>
</evidence>
<accession>A0A318KC12</accession>
<dbReference type="AlphaFoldDB" id="A0A318KC12"/>
<evidence type="ECO:0000256" key="3">
    <source>
        <dbReference type="ARBA" id="ARBA00023163"/>
    </source>
</evidence>
<dbReference type="EMBL" id="QJKF01000001">
    <property type="protein sequence ID" value="PXX71437.1"/>
    <property type="molecule type" value="Genomic_DNA"/>
</dbReference>
<dbReference type="PANTHER" id="PTHR30055:SF234">
    <property type="entry name" value="HTH-TYPE TRANSCRIPTIONAL REGULATOR BETI"/>
    <property type="match status" value="1"/>
</dbReference>
<keyword evidence="3" id="KW-0804">Transcription</keyword>
<feature type="DNA-binding region" description="H-T-H motif" evidence="4">
    <location>
        <begin position="31"/>
        <end position="50"/>
    </location>
</feature>
<evidence type="ECO:0000256" key="4">
    <source>
        <dbReference type="PROSITE-ProRule" id="PRU00335"/>
    </source>
</evidence>
<dbReference type="Gene3D" id="1.10.357.10">
    <property type="entry name" value="Tetracycline Repressor, domain 2"/>
    <property type="match status" value="1"/>
</dbReference>
<dbReference type="PRINTS" id="PR00455">
    <property type="entry name" value="HTHTETR"/>
</dbReference>
<evidence type="ECO:0000313" key="8">
    <source>
        <dbReference type="Proteomes" id="UP000247569"/>
    </source>
</evidence>
<dbReference type="GO" id="GO:0000976">
    <property type="term" value="F:transcription cis-regulatory region binding"/>
    <property type="evidence" value="ECO:0007669"/>
    <property type="project" value="TreeGrafter"/>
</dbReference>
<sequence>MARRKDQERARRMILDAALTAVSDRGVGKLKIREVAEFAGVSPATVHYYFDDLDNLLREVHREASDRFFGGRLAMVATIPDARAKIGALIWAGLPASDSDLLVVALYRLAGYRSVAAEHGDLITALFEQQVAVYLSALEVGIAQGHFTIDAPLLDVAANLVALEDAYGLHIVSRNRSITKARAAELICAYARTATHCPDITTPEG</sequence>
<dbReference type="Proteomes" id="UP000247569">
    <property type="component" value="Unassembled WGS sequence"/>
</dbReference>
<reference evidence="7 8" key="1">
    <citation type="submission" date="2018-05" db="EMBL/GenBank/DDBJ databases">
        <title>Genomic Encyclopedia of Type Strains, Phase IV (KMG-IV): sequencing the most valuable type-strain genomes for metagenomic binning, comparative biology and taxonomic classification.</title>
        <authorList>
            <person name="Goeker M."/>
        </authorList>
    </citation>
    <scope>NUCLEOTIDE SEQUENCE [LARGE SCALE GENOMIC DNA]</scope>
    <source>
        <strain evidence="7 8">DSM 44704</strain>
    </source>
</reference>
<dbReference type="OrthoDB" id="3288227at2"/>
<keyword evidence="1" id="KW-0805">Transcription regulation</keyword>
<dbReference type="SUPFAM" id="SSF46689">
    <property type="entry name" value="Homeodomain-like"/>
    <property type="match status" value="1"/>
</dbReference>
<dbReference type="InterPro" id="IPR050109">
    <property type="entry name" value="HTH-type_TetR-like_transc_reg"/>
</dbReference>
<proteinExistence type="predicted"/>
<dbReference type="RefSeq" id="WP_040740503.1">
    <property type="nucleotide sequence ID" value="NZ_QJKF01000001.1"/>
</dbReference>
<dbReference type="PROSITE" id="PS50937">
    <property type="entry name" value="HTH_MERR_2"/>
    <property type="match status" value="1"/>
</dbReference>
<dbReference type="PANTHER" id="PTHR30055">
    <property type="entry name" value="HTH-TYPE TRANSCRIPTIONAL REGULATOR RUTR"/>
    <property type="match status" value="1"/>
</dbReference>
<evidence type="ECO:0000313" key="7">
    <source>
        <dbReference type="EMBL" id="PXX71437.1"/>
    </source>
</evidence>
<organism evidence="7 8">
    <name type="scientific">Nocardia tenerifensis</name>
    <dbReference type="NCBI Taxonomy" id="228006"/>
    <lineage>
        <taxon>Bacteria</taxon>
        <taxon>Bacillati</taxon>
        <taxon>Actinomycetota</taxon>
        <taxon>Actinomycetes</taxon>
        <taxon>Mycobacteriales</taxon>
        <taxon>Nocardiaceae</taxon>
        <taxon>Nocardia</taxon>
    </lineage>
</organism>
<keyword evidence="2 4" id="KW-0238">DNA-binding</keyword>
<evidence type="ECO:0000259" key="6">
    <source>
        <dbReference type="PROSITE" id="PS50977"/>
    </source>
</evidence>
<dbReference type="InterPro" id="IPR000551">
    <property type="entry name" value="MerR-type_HTH_dom"/>
</dbReference>
<comment type="caution">
    <text evidence="7">The sequence shown here is derived from an EMBL/GenBank/DDBJ whole genome shotgun (WGS) entry which is preliminary data.</text>
</comment>
<protein>
    <submittedName>
        <fullName evidence="7">TetR family transcriptional regulator</fullName>
    </submittedName>
</protein>
<dbReference type="Pfam" id="PF00440">
    <property type="entry name" value="TetR_N"/>
    <property type="match status" value="1"/>
</dbReference>
<dbReference type="PROSITE" id="PS50977">
    <property type="entry name" value="HTH_TETR_2"/>
    <property type="match status" value="1"/>
</dbReference>
<keyword evidence="8" id="KW-1185">Reference proteome</keyword>
<evidence type="ECO:0000259" key="5">
    <source>
        <dbReference type="PROSITE" id="PS50937"/>
    </source>
</evidence>
<dbReference type="InterPro" id="IPR009057">
    <property type="entry name" value="Homeodomain-like_sf"/>
</dbReference>
<name>A0A318KC12_9NOCA</name>
<gene>
    <name evidence="7" type="ORF">DFR70_101860</name>
</gene>
<evidence type="ECO:0000256" key="2">
    <source>
        <dbReference type="ARBA" id="ARBA00023125"/>
    </source>
</evidence>
<feature type="domain" description="HTH tetR-type" evidence="6">
    <location>
        <begin position="8"/>
        <end position="68"/>
    </location>
</feature>
<dbReference type="GO" id="GO:0003700">
    <property type="term" value="F:DNA-binding transcription factor activity"/>
    <property type="evidence" value="ECO:0007669"/>
    <property type="project" value="TreeGrafter"/>
</dbReference>
<dbReference type="InterPro" id="IPR001647">
    <property type="entry name" value="HTH_TetR"/>
</dbReference>